<accession>A0A2T0LY21</accession>
<keyword evidence="2" id="KW-1185">Reference proteome</keyword>
<dbReference type="EMBL" id="PVNG01000039">
    <property type="protein sequence ID" value="PRX48952.1"/>
    <property type="molecule type" value="Genomic_DNA"/>
</dbReference>
<gene>
    <name evidence="1" type="ORF">B0I32_13945</name>
</gene>
<protein>
    <submittedName>
        <fullName evidence="1">Uncharacterized protein</fullName>
    </submittedName>
</protein>
<name>A0A2T0LY21_9ACTN</name>
<comment type="caution">
    <text evidence="1">The sequence shown here is derived from an EMBL/GenBank/DDBJ whole genome shotgun (WGS) entry which is preliminary data.</text>
</comment>
<dbReference type="AlphaFoldDB" id="A0A2T0LY21"/>
<proteinExistence type="predicted"/>
<dbReference type="Proteomes" id="UP000238312">
    <property type="component" value="Unassembled WGS sequence"/>
</dbReference>
<evidence type="ECO:0000313" key="1">
    <source>
        <dbReference type="EMBL" id="PRX48952.1"/>
    </source>
</evidence>
<evidence type="ECO:0000313" key="2">
    <source>
        <dbReference type="Proteomes" id="UP000238312"/>
    </source>
</evidence>
<reference evidence="1 2" key="1">
    <citation type="submission" date="2018-03" db="EMBL/GenBank/DDBJ databases">
        <title>Genomic Encyclopedia of Type Strains, Phase III (KMG-III): the genomes of soil and plant-associated and newly described type strains.</title>
        <authorList>
            <person name="Whitman W."/>
        </authorList>
    </citation>
    <scope>NUCLEOTIDE SEQUENCE [LARGE SCALE GENOMIC DNA]</scope>
    <source>
        <strain evidence="1 2">CGMCC 4.7104</strain>
    </source>
</reference>
<sequence length="88" mass="9724">MADLVPHLIMVGHTSAAAESYLAAVPAWQRVDTEVLISYVIAYAGYWTRASRQPAPEGVPHLRSYQRHAATAALAWVRHHTDAISFLN</sequence>
<organism evidence="1 2">
    <name type="scientific">Nonomuraea fuscirosea</name>
    <dbReference type="NCBI Taxonomy" id="1291556"/>
    <lineage>
        <taxon>Bacteria</taxon>
        <taxon>Bacillati</taxon>
        <taxon>Actinomycetota</taxon>
        <taxon>Actinomycetes</taxon>
        <taxon>Streptosporangiales</taxon>
        <taxon>Streptosporangiaceae</taxon>
        <taxon>Nonomuraea</taxon>
    </lineage>
</organism>